<evidence type="ECO:0000256" key="1">
    <source>
        <dbReference type="PROSITE-ProRule" id="PRU00285"/>
    </source>
</evidence>
<dbReference type="InterPro" id="IPR031107">
    <property type="entry name" value="Small_HSP"/>
</dbReference>
<dbReference type="CDD" id="cd06464">
    <property type="entry name" value="ACD_sHsps-like"/>
    <property type="match status" value="1"/>
</dbReference>
<sequence>MNDIKIAALKASQQPRPVLPFSVASERFWQPQVDLRGEVDRVLDNLRRGFDGGLLRRGEMAAPCRSDMQFTAVEPAVDVVESDEEFRIIAELPGLGPEDVELSLSGKMLVIKGEKKEQHEEKATNYSLSECRFGTFRRVFELPRSVKQ</sequence>
<reference evidence="4 5" key="1">
    <citation type="submission" date="2020-09" db="EMBL/GenBank/DDBJ databases">
        <title>Roseomonas.</title>
        <authorList>
            <person name="Zhu W."/>
        </authorList>
    </citation>
    <scope>NUCLEOTIDE SEQUENCE [LARGE SCALE GENOMIC DNA]</scope>
    <source>
        <strain evidence="4 5">1311</strain>
    </source>
</reference>
<dbReference type="Gene3D" id="2.60.40.790">
    <property type="match status" value="1"/>
</dbReference>
<comment type="caution">
    <text evidence="4">The sequence shown here is derived from an EMBL/GenBank/DDBJ whole genome shotgun (WGS) entry which is preliminary data.</text>
</comment>
<keyword evidence="5" id="KW-1185">Reference proteome</keyword>
<protein>
    <submittedName>
        <fullName evidence="4">Hsp20/alpha crystallin family protein</fullName>
    </submittedName>
</protein>
<dbReference type="InterPro" id="IPR002068">
    <property type="entry name" value="A-crystallin/Hsp20_dom"/>
</dbReference>
<evidence type="ECO:0000259" key="3">
    <source>
        <dbReference type="PROSITE" id="PS01031"/>
    </source>
</evidence>
<evidence type="ECO:0000313" key="4">
    <source>
        <dbReference type="EMBL" id="MBO1077146.1"/>
    </source>
</evidence>
<dbReference type="Pfam" id="PF00011">
    <property type="entry name" value="HSP20"/>
    <property type="match status" value="1"/>
</dbReference>
<name>A0ABS3KI54_9PROT</name>
<evidence type="ECO:0000256" key="2">
    <source>
        <dbReference type="RuleBase" id="RU003616"/>
    </source>
</evidence>
<dbReference type="InterPro" id="IPR008978">
    <property type="entry name" value="HSP20-like_chaperone"/>
</dbReference>
<proteinExistence type="inferred from homology"/>
<dbReference type="Proteomes" id="UP001518990">
    <property type="component" value="Unassembled WGS sequence"/>
</dbReference>
<evidence type="ECO:0000313" key="5">
    <source>
        <dbReference type="Proteomes" id="UP001518990"/>
    </source>
</evidence>
<dbReference type="PROSITE" id="PS01031">
    <property type="entry name" value="SHSP"/>
    <property type="match status" value="1"/>
</dbReference>
<feature type="domain" description="SHSP" evidence="3">
    <location>
        <begin position="68"/>
        <end position="148"/>
    </location>
</feature>
<dbReference type="EMBL" id="JACTNF010000045">
    <property type="protein sequence ID" value="MBO1077146.1"/>
    <property type="molecule type" value="Genomic_DNA"/>
</dbReference>
<dbReference type="PANTHER" id="PTHR11527">
    <property type="entry name" value="HEAT-SHOCK PROTEIN 20 FAMILY MEMBER"/>
    <property type="match status" value="1"/>
</dbReference>
<dbReference type="SUPFAM" id="SSF49764">
    <property type="entry name" value="HSP20-like chaperones"/>
    <property type="match status" value="1"/>
</dbReference>
<organism evidence="4 5">
    <name type="scientific">Roseomonas marmotae</name>
    <dbReference type="NCBI Taxonomy" id="2768161"/>
    <lineage>
        <taxon>Bacteria</taxon>
        <taxon>Pseudomonadati</taxon>
        <taxon>Pseudomonadota</taxon>
        <taxon>Alphaproteobacteria</taxon>
        <taxon>Acetobacterales</taxon>
        <taxon>Roseomonadaceae</taxon>
        <taxon>Roseomonas</taxon>
    </lineage>
</organism>
<comment type="similarity">
    <text evidence="1 2">Belongs to the small heat shock protein (HSP20) family.</text>
</comment>
<accession>A0ABS3KI54</accession>
<gene>
    <name evidence="4" type="ORF">IAI60_21285</name>
</gene>
<dbReference type="RefSeq" id="WP_207451054.1">
    <property type="nucleotide sequence ID" value="NZ_CP061095.1"/>
</dbReference>